<reference evidence="1" key="1">
    <citation type="submission" date="2021-07" db="EMBL/GenBank/DDBJ databases">
        <authorList>
            <person name="Durling M."/>
        </authorList>
    </citation>
    <scope>NUCLEOTIDE SEQUENCE</scope>
</reference>
<comment type="caution">
    <text evidence="1">The sequence shown here is derived from an EMBL/GenBank/DDBJ whole genome shotgun (WGS) entry which is preliminary data.</text>
</comment>
<evidence type="ECO:0000313" key="2">
    <source>
        <dbReference type="Proteomes" id="UP000696280"/>
    </source>
</evidence>
<dbReference type="EMBL" id="CAJVRL010000127">
    <property type="protein sequence ID" value="CAG8962165.1"/>
    <property type="molecule type" value="Genomic_DNA"/>
</dbReference>
<proteinExistence type="predicted"/>
<evidence type="ECO:0000313" key="1">
    <source>
        <dbReference type="EMBL" id="CAG8962165.1"/>
    </source>
</evidence>
<organism evidence="1 2">
    <name type="scientific">Hymenoscyphus fraxineus</name>
    <dbReference type="NCBI Taxonomy" id="746836"/>
    <lineage>
        <taxon>Eukaryota</taxon>
        <taxon>Fungi</taxon>
        <taxon>Dikarya</taxon>
        <taxon>Ascomycota</taxon>
        <taxon>Pezizomycotina</taxon>
        <taxon>Leotiomycetes</taxon>
        <taxon>Helotiales</taxon>
        <taxon>Helotiaceae</taxon>
        <taxon>Hymenoscyphus</taxon>
    </lineage>
</organism>
<dbReference type="Proteomes" id="UP000696280">
    <property type="component" value="Unassembled WGS sequence"/>
</dbReference>
<dbReference type="AlphaFoldDB" id="A0A9N9Q073"/>
<gene>
    <name evidence="1" type="ORF">HYFRA_00005213</name>
</gene>
<name>A0A9N9Q073_9HELO</name>
<keyword evidence="2" id="KW-1185">Reference proteome</keyword>
<accession>A0A9N9Q073</accession>
<protein>
    <submittedName>
        <fullName evidence="1">Uncharacterized protein</fullName>
    </submittedName>
</protein>
<sequence length="92" mass="10363">MGISGITHAQNLSNYRKARSFKERHSILISENCQRQNLAEGQSLHSPNQQLFKDKIAGKENTVAIQQVPTKTNKRVGLYQRIASRAAFKIVV</sequence>